<evidence type="ECO:0000256" key="2">
    <source>
        <dbReference type="ARBA" id="ARBA00022737"/>
    </source>
</evidence>
<dbReference type="SUPFAM" id="SSF52058">
    <property type="entry name" value="L domain-like"/>
    <property type="match status" value="1"/>
</dbReference>
<feature type="compositionally biased region" description="Basic and acidic residues" evidence="3">
    <location>
        <begin position="132"/>
        <end position="144"/>
    </location>
</feature>
<name>A0ABW1TK01_9LACO</name>
<feature type="domain" description="MucBP" evidence="6">
    <location>
        <begin position="665"/>
        <end position="726"/>
    </location>
</feature>
<protein>
    <submittedName>
        <fullName evidence="7">MucBP domain-containing protein</fullName>
    </submittedName>
</protein>
<dbReference type="Pfam" id="PF06458">
    <property type="entry name" value="MucBP"/>
    <property type="match status" value="3"/>
</dbReference>
<keyword evidence="4" id="KW-0472">Membrane</keyword>
<feature type="compositionally biased region" description="Low complexity" evidence="3">
    <location>
        <begin position="40"/>
        <end position="50"/>
    </location>
</feature>
<dbReference type="RefSeq" id="WP_125638136.1">
    <property type="nucleotide sequence ID" value="NZ_JBHSSJ010000001.1"/>
</dbReference>
<evidence type="ECO:0000313" key="8">
    <source>
        <dbReference type="Proteomes" id="UP001596191"/>
    </source>
</evidence>
<dbReference type="Pfam" id="PF13855">
    <property type="entry name" value="LRR_8"/>
    <property type="match status" value="1"/>
</dbReference>
<reference evidence="8" key="1">
    <citation type="journal article" date="2019" name="Int. J. Syst. Evol. Microbiol.">
        <title>The Global Catalogue of Microorganisms (GCM) 10K type strain sequencing project: providing services to taxonomists for standard genome sequencing and annotation.</title>
        <authorList>
            <consortium name="The Broad Institute Genomics Platform"/>
            <consortium name="The Broad Institute Genome Sequencing Center for Infectious Disease"/>
            <person name="Wu L."/>
            <person name="Ma J."/>
        </authorList>
    </citation>
    <scope>NUCLEOTIDE SEQUENCE [LARGE SCALE GENOMIC DNA]</scope>
    <source>
        <strain evidence="8">CCM 8907</strain>
    </source>
</reference>
<dbReference type="PROSITE" id="PS51450">
    <property type="entry name" value="LRR"/>
    <property type="match status" value="2"/>
</dbReference>
<keyword evidence="8" id="KW-1185">Reference proteome</keyword>
<gene>
    <name evidence="7" type="ORF">ACFQET_01500</name>
</gene>
<dbReference type="InterPro" id="IPR001611">
    <property type="entry name" value="Leu-rich_rpt"/>
</dbReference>
<sequence length="836" mass="88787">MKLDKNISKQRQNRWLLTSAVALTLTTVGLSTNAHAATTAAGTDDASSQTVNGATQDKQVTLTSSDKNTPVDDKKVEEQSAQNNSNALPNNDSNDPANTDKSGSGSDDPDVVKKDAGDTTNDKKVTGSVDNADEKTDTTGETSKKSPLMSARMAPLADVATPTVDDLVPDKDFQQVVLFAIQQNNHPEVTDVSQITSDLIAELTSIDLSSSAATAKERTDQAFYNAVANAKSLAGLQYAKNLTKLVIYPDSTASNTWGNPSANGQLSDLSALQDLTGLKTLKLKYNQLTDADTAPLAGLTGLTTIDLSHNQLKDLSFMSKMTNLSNITLSYNDIEDVSPLRNITAAPGFFSFSNNHIYDITPLLGLNWQPFMDQISYMISANNQTWTTAPAVLNPDTKTLSTWSFAYDNLYNFNEFMLGDPQATGQSNTIGAGNWSVWNSLTSPSGTLVLDWDVSRHNDLTQPAAPNGLSFSGKIMVPYTTDASVGAVTVAFQLDGGVKIAPFVILSGKTGSSQDVLDDPSVQQAIADLEKRGFEYEKPAKYTTDLTATSESSSVTYDSDAQNITLLFSPLQKIYLVDENGNAIGDKVVKESGKKDTAWTVDVPTIDGYTFDHVDGGTVTDNTLSGTIQDVNNDIYVYYKSTGKPVTPVDPGTPVNPVNPVTNGTVTVHYQKADGTKVADDQTLTGEVGQSYTTSAPTIKGYKLVSSSANASGVYTAGNQDVYYTYAADSNKGGAAAVITPKTPSKPAQKGAQANKPNNGKTGSQANKGTVVSGAQAAKLSANTDHAQNVNLAAAKPATLPQTSDRQMSSWWGIALLAILGSLFGFKRSEKDGKKD</sequence>
<keyword evidence="4" id="KW-0812">Transmembrane</keyword>
<feature type="compositionally biased region" description="Basic and acidic residues" evidence="3">
    <location>
        <begin position="69"/>
        <end position="78"/>
    </location>
</feature>
<feature type="compositionally biased region" description="Low complexity" evidence="3">
    <location>
        <begin position="83"/>
        <end position="97"/>
    </location>
</feature>
<evidence type="ECO:0000313" key="7">
    <source>
        <dbReference type="EMBL" id="MFC6274191.1"/>
    </source>
</evidence>
<keyword evidence="2" id="KW-0677">Repeat</keyword>
<dbReference type="InterPro" id="IPR009459">
    <property type="entry name" value="MucBP_dom"/>
</dbReference>
<feature type="compositionally biased region" description="Basic and acidic residues" evidence="3">
    <location>
        <begin position="110"/>
        <end position="125"/>
    </location>
</feature>
<evidence type="ECO:0000256" key="3">
    <source>
        <dbReference type="SAM" id="MobiDB-lite"/>
    </source>
</evidence>
<feature type="region of interest" description="Disordered" evidence="3">
    <location>
        <begin position="40"/>
        <end position="150"/>
    </location>
</feature>
<dbReference type="Proteomes" id="UP001596191">
    <property type="component" value="Unassembled WGS sequence"/>
</dbReference>
<organism evidence="7 8">
    <name type="scientific">Levilactobacillus tangyuanensis</name>
    <dbReference type="NCBI Taxonomy" id="2486021"/>
    <lineage>
        <taxon>Bacteria</taxon>
        <taxon>Bacillati</taxon>
        <taxon>Bacillota</taxon>
        <taxon>Bacilli</taxon>
        <taxon>Lactobacillales</taxon>
        <taxon>Lactobacillaceae</taxon>
        <taxon>Levilactobacillus</taxon>
    </lineage>
</organism>
<keyword evidence="1" id="KW-0433">Leucine-rich repeat</keyword>
<dbReference type="PANTHER" id="PTHR24366:SF96">
    <property type="entry name" value="LEUCINE RICH REPEAT CONTAINING 53"/>
    <property type="match status" value="1"/>
</dbReference>
<feature type="transmembrane region" description="Helical" evidence="4">
    <location>
        <begin position="809"/>
        <end position="826"/>
    </location>
</feature>
<proteinExistence type="predicted"/>
<feature type="signal peptide" evidence="5">
    <location>
        <begin position="1"/>
        <end position="36"/>
    </location>
</feature>
<feature type="domain" description="MucBP" evidence="6">
    <location>
        <begin position="577"/>
        <end position="640"/>
    </location>
</feature>
<dbReference type="Gene3D" id="3.80.10.10">
    <property type="entry name" value="Ribonuclease Inhibitor"/>
    <property type="match status" value="1"/>
</dbReference>
<keyword evidence="5" id="KW-0732">Signal</keyword>
<feature type="compositionally biased region" description="Polar residues" evidence="3">
    <location>
        <begin position="755"/>
        <end position="768"/>
    </location>
</feature>
<evidence type="ECO:0000256" key="5">
    <source>
        <dbReference type="SAM" id="SignalP"/>
    </source>
</evidence>
<dbReference type="Gene3D" id="3.10.20.320">
    <property type="entry name" value="Putative peptidoglycan bound protein (lpxtg motif)"/>
    <property type="match status" value="2"/>
</dbReference>
<evidence type="ECO:0000256" key="1">
    <source>
        <dbReference type="ARBA" id="ARBA00022614"/>
    </source>
</evidence>
<comment type="caution">
    <text evidence="7">The sequence shown here is derived from an EMBL/GenBank/DDBJ whole genome shotgun (WGS) entry which is preliminary data.</text>
</comment>
<feature type="region of interest" description="Disordered" evidence="3">
    <location>
        <begin position="740"/>
        <end position="768"/>
    </location>
</feature>
<keyword evidence="4" id="KW-1133">Transmembrane helix</keyword>
<dbReference type="EMBL" id="JBHSSJ010000001">
    <property type="protein sequence ID" value="MFC6274191.1"/>
    <property type="molecule type" value="Genomic_DNA"/>
</dbReference>
<feature type="compositionally biased region" description="Polar residues" evidence="3">
    <location>
        <begin position="51"/>
        <end position="68"/>
    </location>
</feature>
<feature type="chain" id="PRO_5045299411" evidence="5">
    <location>
        <begin position="37"/>
        <end position="836"/>
    </location>
</feature>
<accession>A0ABW1TK01</accession>
<evidence type="ECO:0000259" key="6">
    <source>
        <dbReference type="Pfam" id="PF06458"/>
    </source>
</evidence>
<feature type="domain" description="MucBP" evidence="6">
    <location>
        <begin position="488"/>
        <end position="567"/>
    </location>
</feature>
<evidence type="ECO:0000256" key="4">
    <source>
        <dbReference type="SAM" id="Phobius"/>
    </source>
</evidence>
<dbReference type="PANTHER" id="PTHR24366">
    <property type="entry name" value="IG(IMMUNOGLOBULIN) AND LRR(LEUCINE RICH REPEAT) DOMAINS"/>
    <property type="match status" value="1"/>
</dbReference>
<dbReference type="InterPro" id="IPR032675">
    <property type="entry name" value="LRR_dom_sf"/>
</dbReference>